<dbReference type="InterPro" id="IPR010730">
    <property type="entry name" value="HET"/>
</dbReference>
<comment type="caution">
    <text evidence="4">The sequence shown here is derived from an EMBL/GenBank/DDBJ whole genome shotgun (WGS) entry which is preliminary data.</text>
</comment>
<dbReference type="EMBL" id="MNAD01000643">
    <property type="protein sequence ID" value="OJT11415.1"/>
    <property type="molecule type" value="Genomic_DNA"/>
</dbReference>
<dbReference type="Pfam" id="PF26640">
    <property type="entry name" value="DUF8212"/>
    <property type="match status" value="1"/>
</dbReference>
<feature type="compositionally biased region" description="Basic and acidic residues" evidence="1">
    <location>
        <begin position="869"/>
        <end position="882"/>
    </location>
</feature>
<feature type="compositionally biased region" description="Polar residues" evidence="1">
    <location>
        <begin position="667"/>
        <end position="685"/>
    </location>
</feature>
<keyword evidence="5" id="KW-1185">Reference proteome</keyword>
<feature type="region of interest" description="Disordered" evidence="1">
    <location>
        <begin position="708"/>
        <end position="743"/>
    </location>
</feature>
<evidence type="ECO:0000259" key="3">
    <source>
        <dbReference type="Pfam" id="PF26640"/>
    </source>
</evidence>
<evidence type="ECO:0000313" key="5">
    <source>
        <dbReference type="Proteomes" id="UP000184267"/>
    </source>
</evidence>
<feature type="domain" description="DUF8212" evidence="3">
    <location>
        <begin position="255"/>
        <end position="458"/>
    </location>
</feature>
<dbReference type="PANTHER" id="PTHR10622">
    <property type="entry name" value="HET DOMAIN-CONTAINING PROTEIN"/>
    <property type="match status" value="1"/>
</dbReference>
<feature type="compositionally biased region" description="Low complexity" evidence="1">
    <location>
        <begin position="943"/>
        <end position="957"/>
    </location>
</feature>
<dbReference type="Pfam" id="PF06985">
    <property type="entry name" value="HET"/>
    <property type="match status" value="1"/>
</dbReference>
<organism evidence="4 5">
    <name type="scientific">Trametes pubescens</name>
    <name type="common">White-rot fungus</name>
    <dbReference type="NCBI Taxonomy" id="154538"/>
    <lineage>
        <taxon>Eukaryota</taxon>
        <taxon>Fungi</taxon>
        <taxon>Dikarya</taxon>
        <taxon>Basidiomycota</taxon>
        <taxon>Agaricomycotina</taxon>
        <taxon>Agaricomycetes</taxon>
        <taxon>Polyporales</taxon>
        <taxon>Polyporaceae</taxon>
        <taxon>Trametes</taxon>
    </lineage>
</organism>
<feature type="compositionally biased region" description="Basic and acidic residues" evidence="1">
    <location>
        <begin position="969"/>
        <end position="990"/>
    </location>
</feature>
<dbReference type="PANTHER" id="PTHR10622:SF10">
    <property type="entry name" value="HET DOMAIN-CONTAINING PROTEIN"/>
    <property type="match status" value="1"/>
</dbReference>
<dbReference type="STRING" id="154538.A0A1M2VUY5"/>
<evidence type="ECO:0000256" key="1">
    <source>
        <dbReference type="SAM" id="MobiDB-lite"/>
    </source>
</evidence>
<proteinExistence type="predicted"/>
<feature type="compositionally biased region" description="Basic and acidic residues" evidence="1">
    <location>
        <begin position="809"/>
        <end position="819"/>
    </location>
</feature>
<feature type="domain" description="Heterokaryon incompatibility" evidence="2">
    <location>
        <begin position="22"/>
        <end position="135"/>
    </location>
</feature>
<protein>
    <submittedName>
        <fullName evidence="4">Vegetative incompatibility protein HET-E-1</fullName>
    </submittedName>
</protein>
<dbReference type="OrthoDB" id="5122891at2759"/>
<sequence length="1023" mass="115799">MRLLHTRTGRFHEVDDPQTVQYAILSHVWARPDEPHYPEMSYQDLCDLHNRQTGPSQNVTTSDSNGSIDESSVIDLFPSDKIKRFCKIAAEHNYDYAWADACCIDQTSSSELSEAINSMYDWYRYASVCYVFLHDVPSPTPTSMPLDAHEGPFSKSRWHKRGWTLQELLAPPEVIFLSAEWSIIGSKLTLADLIHNVTQIDSRVLTGKQALEDCSVACRMSWASSRKTKRIEHEAYSLMGIFGVNMPTTYGEGRYAFIRLQEEILKHHSDQTIFAWGTRLSRPNFSFHHPHTYRAESGLLGTFGLETSSSDQYLLASSPKDFRYSSDLISIPWDEFMRRLGAPLTHRPTYTMTSYGVRTRLPLLAVRAKNPQENVPTCVALLACKDTHDNLTLLLLRSQPERPEVDYFVGALVGPLRDIVDSRDSDIQPHYFRTMLLSPTELRAYSARLNSEEIYIPYRPSLAWYTGSLQRDIPTHLRSLPPDRIGFNLHIATWCHELLRLVGYEITLLPGRESSGHTIDVANTADSEVIRIYVRRCDCSLGEKEGYLNVNAVFSSRNHTPANAARPVPHMKDHEGHIQSWNFRDGVVSKEFCLRSATDKRVTVRVSLRVTKAAKELHSYTIGVALWNTREADVEIQRERIKSKVISGRPEKAPPRDSRNRPRFSDTRTSTLSPLQLTRTRSNSHPPEHVPFDISASQHANEFWAAHHHSLPPPISRDVSMQTGAAYSPRGSDNGADAESWDGIEDQPAGGLQPRMDVDRAPLLSSSDSLMAQRPINRPILGFSRPEAKLPQKSNTLDVLRLPEHMLRNSERRREERRHSLPFIHTSPPYGYDGAPPVITEEPSSIRSSSPPDDDSHQALFAAAGTQEATRDVRQDVRETLQSKRATAKRRRTEVESRIPSLAPHPSNPTRPPPVRSQTDQSLARAAQTRCENFTHSQIVPMRTSSRSSDASGTSASWIHNAPAQRLANETEAHARVRWNERRDANDRDQAGSSRMDTAGPSPPYDPREAESRWSRPNKRRKQ</sequence>
<gene>
    <name evidence="4" type="ORF">TRAPUB_12059</name>
</gene>
<reference evidence="4 5" key="1">
    <citation type="submission" date="2016-10" db="EMBL/GenBank/DDBJ databases">
        <title>Genome sequence of the basidiomycete white-rot fungus Trametes pubescens.</title>
        <authorList>
            <person name="Makela M.R."/>
            <person name="Granchi Z."/>
            <person name="Peng M."/>
            <person name="De Vries R.P."/>
            <person name="Grigoriev I."/>
            <person name="Riley R."/>
            <person name="Hilden K."/>
        </authorList>
    </citation>
    <scope>NUCLEOTIDE SEQUENCE [LARGE SCALE GENOMIC DNA]</scope>
    <source>
        <strain evidence="4 5">FBCC735</strain>
    </source>
</reference>
<feature type="region of interest" description="Disordered" evidence="1">
    <location>
        <begin position="809"/>
        <end position="1023"/>
    </location>
</feature>
<evidence type="ECO:0000259" key="2">
    <source>
        <dbReference type="Pfam" id="PF06985"/>
    </source>
</evidence>
<dbReference type="Proteomes" id="UP000184267">
    <property type="component" value="Unassembled WGS sequence"/>
</dbReference>
<feature type="compositionally biased region" description="Pro residues" evidence="1">
    <location>
        <begin position="906"/>
        <end position="915"/>
    </location>
</feature>
<name>A0A1M2VUY5_TRAPU</name>
<evidence type="ECO:0000313" key="4">
    <source>
        <dbReference type="EMBL" id="OJT11415.1"/>
    </source>
</evidence>
<feature type="region of interest" description="Disordered" evidence="1">
    <location>
        <begin position="645"/>
        <end position="689"/>
    </location>
</feature>
<dbReference type="AlphaFoldDB" id="A0A1M2VUY5"/>
<dbReference type="InterPro" id="IPR058525">
    <property type="entry name" value="DUF8212"/>
</dbReference>
<accession>A0A1M2VUY5</accession>
<feature type="compositionally biased region" description="Basic and acidic residues" evidence="1">
    <location>
        <begin position="649"/>
        <end position="666"/>
    </location>
</feature>